<accession>A0A5B1B7Q1</accession>
<evidence type="ECO:0000256" key="1">
    <source>
        <dbReference type="SAM" id="MobiDB-lite"/>
    </source>
</evidence>
<keyword evidence="3" id="KW-1185">Reference proteome</keyword>
<proteinExistence type="predicted"/>
<dbReference type="AlphaFoldDB" id="A0A5B1B7Q1"/>
<protein>
    <submittedName>
        <fullName evidence="2">Uncharacterized protein</fullName>
    </submittedName>
</protein>
<dbReference type="RefSeq" id="WP_149656482.1">
    <property type="nucleotide sequence ID" value="NZ_VTZN01000316.1"/>
</dbReference>
<organism evidence="2 3">
    <name type="scientific">Mycobacterium simiae</name>
    <name type="common">Mycobacterium habana</name>
    <dbReference type="NCBI Taxonomy" id="1784"/>
    <lineage>
        <taxon>Bacteria</taxon>
        <taxon>Bacillati</taxon>
        <taxon>Actinomycetota</taxon>
        <taxon>Actinomycetes</taxon>
        <taxon>Mycobacteriales</taxon>
        <taxon>Mycobacteriaceae</taxon>
        <taxon>Mycobacterium</taxon>
        <taxon>Mycobacterium simiae complex</taxon>
    </lineage>
</organism>
<sequence length="107" mass="11551">MDLQALEASKKTGSLGGSRSGRTGYGVSSRSGRSSTVGIDRGSSPLARPDALNLFESRRVLTKTGAVRARWDREQLIGGKPERLVSRVLRVLAEVLDQLVIPDMTEV</sequence>
<evidence type="ECO:0000313" key="2">
    <source>
        <dbReference type="EMBL" id="KAA1243991.1"/>
    </source>
</evidence>
<dbReference type="EMBL" id="VTZN01000316">
    <property type="protein sequence ID" value="KAA1243991.1"/>
    <property type="molecule type" value="Genomic_DNA"/>
</dbReference>
<comment type="caution">
    <text evidence="2">The sequence shown here is derived from an EMBL/GenBank/DDBJ whole genome shotgun (WGS) entry which is preliminary data.</text>
</comment>
<dbReference type="Proteomes" id="UP000324701">
    <property type="component" value="Unassembled WGS sequence"/>
</dbReference>
<feature type="region of interest" description="Disordered" evidence="1">
    <location>
        <begin position="1"/>
        <end position="48"/>
    </location>
</feature>
<gene>
    <name evidence="2" type="ORF">F0Q45_25240</name>
</gene>
<reference evidence="2 3" key="1">
    <citation type="submission" date="2019-09" db="EMBL/GenBank/DDBJ databases">
        <title>Report of infection by Mycobacterium simiae a patient suffering from pulmonary tuberculosis.</title>
        <authorList>
            <person name="Mohanty P.S."/>
            <person name="Bansal A.K."/>
            <person name="Singh H."/>
            <person name="Sharma S."/>
            <person name="Patil S.A."/>
            <person name="Upadhaya P."/>
            <person name="Singh P.K."/>
            <person name="Kumar D."/>
            <person name="Kumar S."/>
            <person name="Singh R.K."/>
            <person name="Chaudhary B."/>
        </authorList>
    </citation>
    <scope>NUCLEOTIDE SEQUENCE [LARGE SCALE GENOMIC DNA]</scope>
    <source>
        <strain evidence="2 3">JAL-560-SIM</strain>
    </source>
</reference>
<evidence type="ECO:0000313" key="3">
    <source>
        <dbReference type="Proteomes" id="UP000324701"/>
    </source>
</evidence>
<name>A0A5B1B7Q1_MYCSI</name>
<feature type="compositionally biased region" description="Low complexity" evidence="1">
    <location>
        <begin position="20"/>
        <end position="38"/>
    </location>
</feature>